<protein>
    <submittedName>
        <fullName evidence="3">Uncharacterized protein</fullName>
    </submittedName>
</protein>
<keyword evidence="4" id="KW-1185">Reference proteome</keyword>
<accession>A0AAV6UPP8</accession>
<sequence length="822" mass="96269">MPALIRSLLSVTSSFQVALTEIKKQKIAENFEKEFQEVLEVLKKASHSRKQLLNHLQELEARLSLNKTELTDTEKRCEEAEKNSEKLTQDLCKACKCIEDHKEKEVNYKGRISELEIKLYNLENEIDDTLPEKEQAFELEAERERKLLNSRINQLESDLKIKESAEQEVKLKLVVAVEAMEKLEENVEALRIRLKQELGRSQVIVKDGHYTKNEVLAKEDRIMELEEIVSSLKWKIEDTGKTISSYEQRIMNHEQKLTSLQKLFQNTQKIAQIQVEEFKNMSAEKDKLALLIERKDEDLKTLNGKLIDALNEKESILQKHLFAQNQKQSSEAKCGSLEKLLQNSEREVSKLKKQQYQHDSEISSLIREKEVLAKNILKMESIVEGHSNQLKSKEKERTALYQDLKDSQIRIEKQNKIISTLEGMKIQLLKDIKNLTKKIETLNNDLSVAEEKEAKLQREVVELTSHLAQQKDISSGAILDRKIFCQQYKEVKENRDQLKQKIEILDNYVKDLRDSQLSQSEEISNWEKKWELINLHNNKLQAKLAQEENTHTALKISHKYLNEQLQSNIQIIANKEKETKHLQLNINQLSEECMMLRSQQQSNRKELLALEEKLKNSENAIIREQELYLSLKHGTKLLHLEILRLTGEKNSLMCKVNDLQKLKDSFTHAKQELHNERYKNIALEAAMQQPLNVHRWRLLKGTDPEKYELIENYQTAQKQLLKKSIETEKEKKKLTNMVKLVDHLKSMTTKGKYFEEKCLKAADQKNILKEKKNKIKALSFELNMNETYMSSYQAEISRLKDEVRQLKLKQFFADKKIVPVQQ</sequence>
<organism evidence="3 4">
    <name type="scientific">Oedothorax gibbosus</name>
    <dbReference type="NCBI Taxonomy" id="931172"/>
    <lineage>
        <taxon>Eukaryota</taxon>
        <taxon>Metazoa</taxon>
        <taxon>Ecdysozoa</taxon>
        <taxon>Arthropoda</taxon>
        <taxon>Chelicerata</taxon>
        <taxon>Arachnida</taxon>
        <taxon>Araneae</taxon>
        <taxon>Araneomorphae</taxon>
        <taxon>Entelegynae</taxon>
        <taxon>Araneoidea</taxon>
        <taxon>Linyphiidae</taxon>
        <taxon>Erigoninae</taxon>
        <taxon>Oedothorax</taxon>
    </lineage>
</organism>
<dbReference type="AlphaFoldDB" id="A0AAV6UPP8"/>
<dbReference type="PANTHER" id="PTHR32083:SF0">
    <property type="entry name" value="CILIA AND FLAGELLA-ASSOCIATED PROTEIN 58"/>
    <property type="match status" value="1"/>
</dbReference>
<evidence type="ECO:0000256" key="1">
    <source>
        <dbReference type="ARBA" id="ARBA00023054"/>
    </source>
</evidence>
<reference evidence="3 4" key="1">
    <citation type="journal article" date="2022" name="Nat. Ecol. Evol.">
        <title>A masculinizing supergene underlies an exaggerated male reproductive morph in a spider.</title>
        <authorList>
            <person name="Hendrickx F."/>
            <person name="De Corte Z."/>
            <person name="Sonet G."/>
            <person name="Van Belleghem S.M."/>
            <person name="Kostlbacher S."/>
            <person name="Vangestel C."/>
        </authorList>
    </citation>
    <scope>NUCLEOTIDE SEQUENCE [LARGE SCALE GENOMIC DNA]</scope>
    <source>
        <strain evidence="3">W744_W776</strain>
    </source>
</reference>
<feature type="coiled-coil region" evidence="2">
    <location>
        <begin position="425"/>
        <end position="627"/>
    </location>
</feature>
<dbReference type="GO" id="GO:0005856">
    <property type="term" value="C:cytoskeleton"/>
    <property type="evidence" value="ECO:0007669"/>
    <property type="project" value="TreeGrafter"/>
</dbReference>
<comment type="caution">
    <text evidence="3">The sequence shown here is derived from an EMBL/GenBank/DDBJ whole genome shotgun (WGS) entry which is preliminary data.</text>
</comment>
<evidence type="ECO:0000313" key="3">
    <source>
        <dbReference type="EMBL" id="KAG8185555.1"/>
    </source>
</evidence>
<dbReference type="Proteomes" id="UP000827092">
    <property type="component" value="Unassembled WGS sequence"/>
</dbReference>
<proteinExistence type="predicted"/>
<evidence type="ECO:0000256" key="2">
    <source>
        <dbReference type="SAM" id="Coils"/>
    </source>
</evidence>
<gene>
    <name evidence="3" type="ORF">JTE90_017560</name>
</gene>
<dbReference type="EMBL" id="JAFNEN010000332">
    <property type="protein sequence ID" value="KAG8185555.1"/>
    <property type="molecule type" value="Genomic_DNA"/>
</dbReference>
<keyword evidence="1 2" id="KW-0175">Coiled coil</keyword>
<name>A0AAV6UPP8_9ARAC</name>
<evidence type="ECO:0000313" key="4">
    <source>
        <dbReference type="Proteomes" id="UP000827092"/>
    </source>
</evidence>
<feature type="coiled-coil region" evidence="2">
    <location>
        <begin position="42"/>
        <end position="200"/>
    </location>
</feature>
<feature type="coiled-coil region" evidence="2">
    <location>
        <begin position="292"/>
        <end position="354"/>
    </location>
</feature>
<dbReference type="PANTHER" id="PTHR32083">
    <property type="entry name" value="CILIA AND FLAGELLA-ASSOCIATED PROTEIN 58-RELATED"/>
    <property type="match status" value="1"/>
</dbReference>
<feature type="coiled-coil region" evidence="2">
    <location>
        <begin position="236"/>
        <end position="263"/>
    </location>
</feature>